<accession>A0A644UF06</accession>
<comment type="caution">
    <text evidence="2">The sequence shown here is derived from an EMBL/GenBank/DDBJ whole genome shotgun (WGS) entry which is preliminary data.</text>
</comment>
<dbReference type="PROSITE" id="PS51257">
    <property type="entry name" value="PROKAR_LIPOPROTEIN"/>
    <property type="match status" value="1"/>
</dbReference>
<organism evidence="2">
    <name type="scientific">bioreactor metagenome</name>
    <dbReference type="NCBI Taxonomy" id="1076179"/>
    <lineage>
        <taxon>unclassified sequences</taxon>
        <taxon>metagenomes</taxon>
        <taxon>ecological metagenomes</taxon>
    </lineage>
</organism>
<feature type="compositionally biased region" description="Low complexity" evidence="1">
    <location>
        <begin position="51"/>
        <end position="81"/>
    </location>
</feature>
<evidence type="ECO:0000313" key="2">
    <source>
        <dbReference type="EMBL" id="MPL77439.1"/>
    </source>
</evidence>
<gene>
    <name evidence="2" type="ORF">SDC9_23295</name>
</gene>
<protein>
    <submittedName>
        <fullName evidence="2">Uncharacterized protein</fullName>
    </submittedName>
</protein>
<dbReference type="AlphaFoldDB" id="A0A644UF06"/>
<dbReference type="EMBL" id="VSSQ01000107">
    <property type="protein sequence ID" value="MPL77439.1"/>
    <property type="molecule type" value="Genomic_DNA"/>
</dbReference>
<sequence>MITNFKILKIMKVKHLLLGIALVALVAACGKKETPVETPTETAIETPAVEVETPVEEPVAAPAPAKTTTTAKPAAKPAAKPEQPKVDPCEKLVAEYEGYATRLQGAKKVKANGPKQLEEWLTLRKEVASRDAKIKECVSNPTYKSRIQQAAIIIVSSSK</sequence>
<proteinExistence type="predicted"/>
<reference evidence="2" key="1">
    <citation type="submission" date="2019-08" db="EMBL/GenBank/DDBJ databases">
        <authorList>
            <person name="Kucharzyk K."/>
            <person name="Murdoch R.W."/>
            <person name="Higgins S."/>
            <person name="Loffler F."/>
        </authorList>
    </citation>
    <scope>NUCLEOTIDE SEQUENCE</scope>
</reference>
<name>A0A644UF06_9ZZZZ</name>
<feature type="region of interest" description="Disordered" evidence="1">
    <location>
        <begin position="51"/>
        <end position="87"/>
    </location>
</feature>
<evidence type="ECO:0000256" key="1">
    <source>
        <dbReference type="SAM" id="MobiDB-lite"/>
    </source>
</evidence>